<evidence type="ECO:0000256" key="6">
    <source>
        <dbReference type="ARBA" id="ARBA00022448"/>
    </source>
</evidence>
<evidence type="ECO:0000313" key="19">
    <source>
        <dbReference type="Proteomes" id="UP000682892"/>
    </source>
</evidence>
<comment type="similarity">
    <text evidence="3">Belongs to the complex I NDUFB5 subunit family.</text>
</comment>
<gene>
    <name evidence="18" type="ORF">AaeL_AAEL009078</name>
</gene>
<accession>A0A1S4FLA0</accession>
<feature type="transmembrane region" description="Helical" evidence="17">
    <location>
        <begin position="65"/>
        <end position="87"/>
    </location>
</feature>
<keyword evidence="13" id="KW-0496">Mitochondrion</keyword>
<evidence type="ECO:0000256" key="4">
    <source>
        <dbReference type="ARBA" id="ARBA00011533"/>
    </source>
</evidence>
<keyword evidence="8 17" id="KW-0812">Transmembrane</keyword>
<organism evidence="18 19">
    <name type="scientific">Aedes aegypti</name>
    <name type="common">Yellowfever mosquito</name>
    <name type="synonym">Culex aegypti</name>
    <dbReference type="NCBI Taxonomy" id="7159"/>
    <lineage>
        <taxon>Eukaryota</taxon>
        <taxon>Metazoa</taxon>
        <taxon>Ecdysozoa</taxon>
        <taxon>Arthropoda</taxon>
        <taxon>Hexapoda</taxon>
        <taxon>Insecta</taxon>
        <taxon>Pterygota</taxon>
        <taxon>Neoptera</taxon>
        <taxon>Endopterygota</taxon>
        <taxon>Diptera</taxon>
        <taxon>Nematocera</taxon>
        <taxon>Culicoidea</taxon>
        <taxon>Culicidae</taxon>
        <taxon>Culicinae</taxon>
        <taxon>Aedini</taxon>
        <taxon>Aedes</taxon>
        <taxon>Stegomyia</taxon>
    </lineage>
</organism>
<dbReference type="PANTHER" id="PTHR13178">
    <property type="entry name" value="NADH-UBIQUINONE OXIDOREDUCTASE SGDH SUBUNIT"/>
    <property type="match status" value="1"/>
</dbReference>
<dbReference type="HOGENOM" id="CLU_100260_0_0_1"/>
<evidence type="ECO:0000256" key="17">
    <source>
        <dbReference type="SAM" id="Phobius"/>
    </source>
</evidence>
<keyword evidence="11" id="KW-0249">Electron transport</keyword>
<keyword evidence="14 17" id="KW-0472">Membrane</keyword>
<evidence type="ECO:0000256" key="1">
    <source>
        <dbReference type="ARBA" id="ARBA00003195"/>
    </source>
</evidence>
<dbReference type="OrthoDB" id="9995605at2759"/>
<evidence type="ECO:0000256" key="9">
    <source>
        <dbReference type="ARBA" id="ARBA00022792"/>
    </source>
</evidence>
<comment type="subunit">
    <text evidence="4">Complex I is composed of 45 different subunits.</text>
</comment>
<keyword evidence="10" id="KW-0809">Transit peptide</keyword>
<dbReference type="InterPro" id="IPR019173">
    <property type="entry name" value="NADH_UbQ_OxRdtase_B5_su"/>
</dbReference>
<evidence type="ECO:0000256" key="14">
    <source>
        <dbReference type="ARBA" id="ARBA00023136"/>
    </source>
</evidence>
<sequence>MAIWSSLARSAQVSAQFNSLVRNPVLLTAAKNALVQSRSMAGGHGPKMFTITPSRFQWHKFKDMFHMYVMVGAIPVLAVIFYANVFIGPAQLTETPADYEPKHWEYHKHPITRFIARYMLNNPQQDYEKMLHHLYEENEKSQMLALEAKIRQKMAERHDYQSYYYRPAIGKYHRVAKEAADHLESIRGD</sequence>
<keyword evidence="9" id="KW-0999">Mitochondrion inner membrane</keyword>
<keyword evidence="12 17" id="KW-1133">Transmembrane helix</keyword>
<evidence type="ECO:0000256" key="10">
    <source>
        <dbReference type="ARBA" id="ARBA00022946"/>
    </source>
</evidence>
<evidence type="ECO:0000256" key="16">
    <source>
        <dbReference type="ARBA" id="ARBA00032550"/>
    </source>
</evidence>
<comment type="subcellular location">
    <subcellularLocation>
        <location evidence="2">Mitochondrion inner membrane</location>
        <topology evidence="2">Single-pass membrane protein</topology>
    </subcellularLocation>
</comment>
<evidence type="ECO:0000256" key="3">
    <source>
        <dbReference type="ARBA" id="ARBA00007152"/>
    </source>
</evidence>
<dbReference type="AlphaFoldDB" id="A0A1S4FLA0"/>
<evidence type="ECO:0000256" key="11">
    <source>
        <dbReference type="ARBA" id="ARBA00022982"/>
    </source>
</evidence>
<dbReference type="PANTHER" id="PTHR13178:SF0">
    <property type="entry name" value="NADH DEHYDROGENASE [UBIQUINONE] 1 BETA SUBCOMPLEX SUBUNIT 5, MITOCHONDRIAL"/>
    <property type="match status" value="1"/>
</dbReference>
<keyword evidence="7" id="KW-0679">Respiratory chain</keyword>
<reference evidence="18" key="2">
    <citation type="journal article" date="2007" name="Science">
        <title>Genome sequence of Aedes aegypti, a major arbovirus vector.</title>
        <authorList>
            <person name="Nene V."/>
            <person name="Wortman J.R."/>
            <person name="Lawson D."/>
            <person name="Haas B."/>
            <person name="Kodira C."/>
            <person name="Tu Z.J."/>
            <person name="Loftus B."/>
            <person name="Xi Z."/>
            <person name="Megy K."/>
            <person name="Grabherr M."/>
            <person name="Ren Q."/>
            <person name="Zdobnov E.M."/>
            <person name="Lobo N.F."/>
            <person name="Campbell K.S."/>
            <person name="Brown S.E."/>
            <person name="Bonaldo M.F."/>
            <person name="Zhu J."/>
            <person name="Sinkins S.P."/>
            <person name="Hogenkamp D.G."/>
            <person name="Amedeo P."/>
            <person name="Arensburger P."/>
            <person name="Atkinson P.W."/>
            <person name="Bidwell S."/>
            <person name="Biedler J."/>
            <person name="Birney E."/>
            <person name="Bruggner R.V."/>
            <person name="Costas J."/>
            <person name="Coy M.R."/>
            <person name="Crabtree J."/>
            <person name="Crawford M."/>
            <person name="Debruyn B."/>
            <person name="Decaprio D."/>
            <person name="Eiglmeier K."/>
            <person name="Eisenstadt E."/>
            <person name="El-Dorry H."/>
            <person name="Gelbart W.M."/>
            <person name="Gomes S.L."/>
            <person name="Hammond M."/>
            <person name="Hannick L.I."/>
            <person name="Hogan J.R."/>
            <person name="Holmes M.H."/>
            <person name="Jaffe D."/>
            <person name="Johnston J.S."/>
            <person name="Kennedy R.C."/>
            <person name="Koo H."/>
            <person name="Kravitz S."/>
            <person name="Kriventseva E.V."/>
            <person name="Kulp D."/>
            <person name="Labutti K."/>
            <person name="Lee E."/>
            <person name="Li S."/>
            <person name="Lovin D.D."/>
            <person name="Mao C."/>
            <person name="Mauceli E."/>
            <person name="Menck C.F."/>
            <person name="Miller J.R."/>
            <person name="Montgomery P."/>
            <person name="Mori A."/>
            <person name="Nascimento A.L."/>
            <person name="Naveira H.F."/>
            <person name="Nusbaum C."/>
            <person name="O'leary S."/>
            <person name="Orvis J."/>
            <person name="Pertea M."/>
            <person name="Quesneville H."/>
            <person name="Reidenbach K.R."/>
            <person name="Rogers Y.H."/>
            <person name="Roth C.W."/>
            <person name="Schneider J.R."/>
            <person name="Schatz M."/>
            <person name="Shumway M."/>
            <person name="Stanke M."/>
            <person name="Stinson E.O."/>
            <person name="Tubio J.M."/>
            <person name="Vanzee J.P."/>
            <person name="Verjovski-Almeida S."/>
            <person name="Werner D."/>
            <person name="White O."/>
            <person name="Wyder S."/>
            <person name="Zeng Q."/>
            <person name="Zhao Q."/>
            <person name="Zhao Y."/>
            <person name="Hill C.A."/>
            <person name="Raikhel A.S."/>
            <person name="Soares M.B."/>
            <person name="Knudson D.L."/>
            <person name="Lee N.H."/>
            <person name="Galagan J."/>
            <person name="Salzberg S.L."/>
            <person name="Paulsen I.T."/>
            <person name="Dimopoulos G."/>
            <person name="Collins F.H."/>
            <person name="Birren B."/>
            <person name="Fraser-Liggett C.M."/>
            <person name="Severson D.W."/>
        </authorList>
    </citation>
    <scope>NUCLEOTIDE SEQUENCE [LARGE SCALE GENOMIC DNA]</scope>
    <source>
        <strain evidence="18">Liverpool</strain>
    </source>
</reference>
<evidence type="ECO:0000256" key="13">
    <source>
        <dbReference type="ARBA" id="ARBA00023128"/>
    </source>
</evidence>
<evidence type="ECO:0000256" key="12">
    <source>
        <dbReference type="ARBA" id="ARBA00022989"/>
    </source>
</evidence>
<evidence type="ECO:0000256" key="8">
    <source>
        <dbReference type="ARBA" id="ARBA00022692"/>
    </source>
</evidence>
<evidence type="ECO:0000256" key="15">
    <source>
        <dbReference type="ARBA" id="ARBA00032395"/>
    </source>
</evidence>
<dbReference type="Pfam" id="PF09781">
    <property type="entry name" value="NDUF_B5"/>
    <property type="match status" value="1"/>
</dbReference>
<proteinExistence type="inferred from homology"/>
<keyword evidence="6" id="KW-0813">Transport</keyword>
<name>A0A1S4FLA0_AEDAE</name>
<dbReference type="EMBL" id="CH477553">
    <property type="protein sequence ID" value="EAT39093.1"/>
    <property type="molecule type" value="Genomic_DNA"/>
</dbReference>
<evidence type="ECO:0000256" key="5">
    <source>
        <dbReference type="ARBA" id="ARBA00015175"/>
    </source>
</evidence>
<dbReference type="Proteomes" id="UP000682892">
    <property type="component" value="Unassembled WGS sequence"/>
</dbReference>
<comment type="function">
    <text evidence="1">Accessory subunit of the mitochondrial membrane respiratory chain NADH dehydrogenase (Complex I), that is believed not to be involved in catalysis. Complex I functions in the transfer of electrons from NADH to the respiratory chain. The immediate electron acceptor for the enzyme is believed to be ubiquinone.</text>
</comment>
<protein>
    <recommendedName>
        <fullName evidence="5">NADH dehydrogenase [ubiquinone] 1 beta subcomplex subunit 5, mitochondrial</fullName>
    </recommendedName>
    <alternativeName>
        <fullName evidence="16">Complex I-SGDH</fullName>
    </alternativeName>
    <alternativeName>
        <fullName evidence="15">NADH-ubiquinone oxidoreductase SGDH subunit</fullName>
    </alternativeName>
</protein>
<reference evidence="18" key="1">
    <citation type="submission" date="2005-10" db="EMBL/GenBank/DDBJ databases">
        <authorList>
            <person name="Loftus B.J."/>
            <person name="Nene V.M."/>
            <person name="Hannick L.I."/>
            <person name="Bidwell S."/>
            <person name="Haas B."/>
            <person name="Amedeo P."/>
            <person name="Orvis J."/>
            <person name="Wortman J.R."/>
            <person name="White O.R."/>
            <person name="Salzberg S."/>
            <person name="Shumway M."/>
            <person name="Koo H."/>
            <person name="Zhao Y."/>
            <person name="Holmes M."/>
            <person name="Miller J."/>
            <person name="Schatz M."/>
            <person name="Pop M."/>
            <person name="Pai G."/>
            <person name="Utterback T."/>
            <person name="Rogers Y.-H."/>
            <person name="Kravitz S."/>
            <person name="Fraser C.M."/>
        </authorList>
    </citation>
    <scope>NUCLEOTIDE SEQUENCE</scope>
    <source>
        <strain evidence="18">Liverpool</strain>
    </source>
</reference>
<dbReference type="KEGG" id="aag:5571450"/>
<evidence type="ECO:0000256" key="2">
    <source>
        <dbReference type="ARBA" id="ARBA00004434"/>
    </source>
</evidence>
<dbReference type="GO" id="GO:0005743">
    <property type="term" value="C:mitochondrial inner membrane"/>
    <property type="evidence" value="ECO:0007669"/>
    <property type="project" value="UniProtKB-SubCell"/>
</dbReference>
<evidence type="ECO:0000256" key="7">
    <source>
        <dbReference type="ARBA" id="ARBA00022660"/>
    </source>
</evidence>
<reference evidence="18" key="3">
    <citation type="submission" date="2012-09" db="EMBL/GenBank/DDBJ databases">
        <authorList>
            <consortium name="VectorBase"/>
        </authorList>
    </citation>
    <scope>NUCLEOTIDE SEQUENCE</scope>
    <source>
        <strain evidence="18">Liverpool</strain>
    </source>
</reference>
<evidence type="ECO:0000313" key="18">
    <source>
        <dbReference type="EMBL" id="EAT39093.1"/>
    </source>
</evidence>
<dbReference type="CTD" id="46260"/>
<dbReference type="OMA" id="HHHMTIK"/>